<accession>A0A9P4N0V2</accession>
<dbReference type="EMBL" id="ML986669">
    <property type="protein sequence ID" value="KAF2260893.1"/>
    <property type="molecule type" value="Genomic_DNA"/>
</dbReference>
<evidence type="ECO:0000313" key="2">
    <source>
        <dbReference type="Proteomes" id="UP000800093"/>
    </source>
</evidence>
<dbReference type="AlphaFoldDB" id="A0A9P4N0V2"/>
<keyword evidence="2" id="KW-1185">Reference proteome</keyword>
<sequence length="142" mass="16907">MLPLRPSWLPPPKQAADQLYLRPNIGRTQDHIFYIRCGQLHTDDHHYCLQCTNSCVHYQSDAYPREICDHLYCSLEWRKRHWGYVPNYVQMRPTEVQRQILSRLRDHEIFKNFPQDIQYALDPEAGLNSSRKRAMVEDTPPA</sequence>
<gene>
    <name evidence="1" type="ORF">CC78DRAFT_382138</name>
</gene>
<name>A0A9P4N0V2_9PLEO</name>
<comment type="caution">
    <text evidence="1">The sequence shown here is derived from an EMBL/GenBank/DDBJ whole genome shotgun (WGS) entry which is preliminary data.</text>
</comment>
<dbReference type="Proteomes" id="UP000800093">
    <property type="component" value="Unassembled WGS sequence"/>
</dbReference>
<reference evidence="2" key="1">
    <citation type="journal article" date="2020" name="Stud. Mycol.">
        <title>101 Dothideomycetes genomes: A test case for predicting lifestyles and emergence of pathogens.</title>
        <authorList>
            <person name="Haridas S."/>
            <person name="Albert R."/>
            <person name="Binder M."/>
            <person name="Bloem J."/>
            <person name="LaButti K."/>
            <person name="Salamov A."/>
            <person name="Andreopoulos B."/>
            <person name="Baker S."/>
            <person name="Barry K."/>
            <person name="Bills G."/>
            <person name="Bluhm B."/>
            <person name="Cannon C."/>
            <person name="Castanera R."/>
            <person name="Culley D."/>
            <person name="Daum C."/>
            <person name="Ezra D."/>
            <person name="Gonzalez J."/>
            <person name="Henrissat B."/>
            <person name="Kuo A."/>
            <person name="Liang C."/>
            <person name="Lipzen A."/>
            <person name="Lutzoni F."/>
            <person name="Magnuson J."/>
            <person name="Mondo S."/>
            <person name="Nolan M."/>
            <person name="Ohm R."/>
            <person name="Pangilinan J."/>
            <person name="Park H.-J."/>
            <person name="Ramirez L."/>
            <person name="Alfaro M."/>
            <person name="Sun H."/>
            <person name="Tritt A."/>
            <person name="Yoshinaga Y."/>
            <person name="Zwiers L.-H."/>
            <person name="Turgeon B."/>
            <person name="Goodwin S."/>
            <person name="Spatafora J."/>
            <person name="Crous P."/>
            <person name="Grigoriev I."/>
        </authorList>
    </citation>
    <scope>NUCLEOTIDE SEQUENCE [LARGE SCALE GENOMIC DNA]</scope>
    <source>
        <strain evidence="2">CBS 304.66</strain>
    </source>
</reference>
<organism evidence="1 2">
    <name type="scientific">Lojkania enalia</name>
    <dbReference type="NCBI Taxonomy" id="147567"/>
    <lineage>
        <taxon>Eukaryota</taxon>
        <taxon>Fungi</taxon>
        <taxon>Dikarya</taxon>
        <taxon>Ascomycota</taxon>
        <taxon>Pezizomycotina</taxon>
        <taxon>Dothideomycetes</taxon>
        <taxon>Pleosporomycetidae</taxon>
        <taxon>Pleosporales</taxon>
        <taxon>Pleosporales incertae sedis</taxon>
        <taxon>Lojkania</taxon>
    </lineage>
</organism>
<dbReference type="OrthoDB" id="3795464at2759"/>
<proteinExistence type="predicted"/>
<evidence type="ECO:0000313" key="1">
    <source>
        <dbReference type="EMBL" id="KAF2260893.1"/>
    </source>
</evidence>
<protein>
    <submittedName>
        <fullName evidence="1">Uncharacterized protein</fullName>
    </submittedName>
</protein>